<feature type="region of interest" description="Disordered" evidence="1">
    <location>
        <begin position="198"/>
        <end position="224"/>
    </location>
</feature>
<accession>A0ABW1HYU3</accession>
<organism evidence="2 3">
    <name type="scientific">Micromonospora harpali</name>
    <dbReference type="NCBI Taxonomy" id="1490225"/>
    <lineage>
        <taxon>Bacteria</taxon>
        <taxon>Bacillati</taxon>
        <taxon>Actinomycetota</taxon>
        <taxon>Actinomycetes</taxon>
        <taxon>Micromonosporales</taxon>
        <taxon>Micromonosporaceae</taxon>
        <taxon>Micromonospora</taxon>
    </lineage>
</organism>
<dbReference type="InterPro" id="IPR047715">
    <property type="entry name" value="EboA_dom"/>
</dbReference>
<sequence length="224" mass="23225">MTPERLRAALRGVPDPEWLDAAIERVAAEPATVPRFFAAAARRCGRGPLPDAPGWTADEAARALLLAALPADHAGHAADVYRHGDAAEKLAVLRALPLLPIGAECEPLLHDAIRTNDTRLIAAALGPYSRHLDADAWRHAVLKCVFTGVPLAVVHDLDARADAGLAAMLGGFAVERRAASRDRPAEAAALLDRLTAASPTGSPAAGPAASPVADPAVPSDARKA</sequence>
<dbReference type="NCBIfam" id="NF035938">
    <property type="entry name" value="EboA_domain"/>
    <property type="match status" value="1"/>
</dbReference>
<evidence type="ECO:0000256" key="1">
    <source>
        <dbReference type="SAM" id="MobiDB-lite"/>
    </source>
</evidence>
<reference evidence="3" key="1">
    <citation type="journal article" date="2019" name="Int. J. Syst. Evol. Microbiol.">
        <title>The Global Catalogue of Microorganisms (GCM) 10K type strain sequencing project: providing services to taxonomists for standard genome sequencing and annotation.</title>
        <authorList>
            <consortium name="The Broad Institute Genomics Platform"/>
            <consortium name="The Broad Institute Genome Sequencing Center for Infectious Disease"/>
            <person name="Wu L."/>
            <person name="Ma J."/>
        </authorList>
    </citation>
    <scope>NUCLEOTIDE SEQUENCE [LARGE SCALE GENOMIC DNA]</scope>
    <source>
        <strain evidence="3">CGMCC 4.7173</strain>
    </source>
</reference>
<dbReference type="EMBL" id="JBHSQQ010000429">
    <property type="protein sequence ID" value="MFC5945930.1"/>
    <property type="molecule type" value="Genomic_DNA"/>
</dbReference>
<dbReference type="RefSeq" id="WP_377538762.1">
    <property type="nucleotide sequence ID" value="NZ_JBHSQQ010000429.1"/>
</dbReference>
<name>A0ABW1HYU3_9ACTN</name>
<comment type="caution">
    <text evidence="2">The sequence shown here is derived from an EMBL/GenBank/DDBJ whole genome shotgun (WGS) entry which is preliminary data.</text>
</comment>
<protein>
    <submittedName>
        <fullName evidence="2">EboA domain-containing protein</fullName>
    </submittedName>
</protein>
<keyword evidence="3" id="KW-1185">Reference proteome</keyword>
<evidence type="ECO:0000313" key="3">
    <source>
        <dbReference type="Proteomes" id="UP001596207"/>
    </source>
</evidence>
<gene>
    <name evidence="2" type="ORF">ACFPZ4_31285</name>
</gene>
<dbReference type="Proteomes" id="UP001596207">
    <property type="component" value="Unassembled WGS sequence"/>
</dbReference>
<proteinExistence type="predicted"/>
<evidence type="ECO:0000313" key="2">
    <source>
        <dbReference type="EMBL" id="MFC5945930.1"/>
    </source>
</evidence>